<evidence type="ECO:0000313" key="2">
    <source>
        <dbReference type="Proteomes" id="UP000628448"/>
    </source>
</evidence>
<name>A0A931E7X0_9BACT</name>
<evidence type="ECO:0000313" key="1">
    <source>
        <dbReference type="EMBL" id="MBG9375894.1"/>
    </source>
</evidence>
<dbReference type="Proteomes" id="UP000628448">
    <property type="component" value="Unassembled WGS sequence"/>
</dbReference>
<dbReference type="Gene3D" id="2.40.160.10">
    <property type="entry name" value="Porin"/>
    <property type="match status" value="1"/>
</dbReference>
<proteinExistence type="predicted"/>
<comment type="caution">
    <text evidence="1">The sequence shown here is derived from an EMBL/GenBank/DDBJ whole genome shotgun (WGS) entry which is preliminary data.</text>
</comment>
<reference evidence="1" key="1">
    <citation type="submission" date="2020-11" db="EMBL/GenBank/DDBJ databases">
        <title>Bacterial whole genome sequence for Panacibacter sp. DH6.</title>
        <authorList>
            <person name="Le V."/>
            <person name="Ko S."/>
            <person name="Ahn C.-Y."/>
            <person name="Oh H.-M."/>
        </authorList>
    </citation>
    <scope>NUCLEOTIDE SEQUENCE</scope>
    <source>
        <strain evidence="1">DH6</strain>
    </source>
</reference>
<dbReference type="SUPFAM" id="SSF56935">
    <property type="entry name" value="Porins"/>
    <property type="match status" value="1"/>
</dbReference>
<protein>
    <submittedName>
        <fullName evidence="1">Porin</fullName>
    </submittedName>
</protein>
<dbReference type="EMBL" id="JADWYR010000001">
    <property type="protein sequence ID" value="MBG9375894.1"/>
    <property type="molecule type" value="Genomic_DNA"/>
</dbReference>
<dbReference type="InterPro" id="IPR023614">
    <property type="entry name" value="Porin_dom_sf"/>
</dbReference>
<sequence>MDMVDTTKDMGKGMLSIFKKYDRVKISGYMQPQFQTIQTKGAKSYAGGDFAPNVNNRFSMRRGRLRIDYVHFSDTKKPSVQFVFQFDGSERGFFTRDFWGRILENNTKLFSFTAGLFARPFGYELNLGSGDRESPERGRMSQSLMKVERDLGAMISFEPRGKTNWLRYVKLDAGVFNGPGLNATADYDSYKDFISRASLKPVPVQKNLLLSAGLSYFNGGLIQADKYLYTLDKSGHFTPDSSQANIGRKLPRKYYGADAQLKWKHGNDGATEIRGEYWWGTQTASAASNETPAAIFTTDPYYTRKFNGAFFYLLHSFDTHNQLGVKYDWLDPNTGLSGTGINTAANAHPADIRYNTIGVGYIHYFDDNLKLVAWYDVVKNENSALEGYTTDIKDNVLTLRLQFRF</sequence>
<gene>
    <name evidence="1" type="ORF">I5907_06590</name>
</gene>
<organism evidence="1 2">
    <name type="scientific">Panacibacter microcysteis</name>
    <dbReference type="NCBI Taxonomy" id="2793269"/>
    <lineage>
        <taxon>Bacteria</taxon>
        <taxon>Pseudomonadati</taxon>
        <taxon>Bacteroidota</taxon>
        <taxon>Chitinophagia</taxon>
        <taxon>Chitinophagales</taxon>
        <taxon>Chitinophagaceae</taxon>
        <taxon>Panacibacter</taxon>
    </lineage>
</organism>
<accession>A0A931E7X0</accession>
<dbReference type="AlphaFoldDB" id="A0A931E7X0"/>
<keyword evidence="2" id="KW-1185">Reference proteome</keyword>